<organism evidence="1 2">
    <name type="scientific">Cherax quadricarinatus</name>
    <name type="common">Australian red claw crayfish</name>
    <dbReference type="NCBI Taxonomy" id="27406"/>
    <lineage>
        <taxon>Eukaryota</taxon>
        <taxon>Metazoa</taxon>
        <taxon>Ecdysozoa</taxon>
        <taxon>Arthropoda</taxon>
        <taxon>Crustacea</taxon>
        <taxon>Multicrustacea</taxon>
        <taxon>Malacostraca</taxon>
        <taxon>Eumalacostraca</taxon>
        <taxon>Eucarida</taxon>
        <taxon>Decapoda</taxon>
        <taxon>Pleocyemata</taxon>
        <taxon>Astacidea</taxon>
        <taxon>Parastacoidea</taxon>
        <taxon>Parastacidae</taxon>
        <taxon>Cherax</taxon>
    </lineage>
</organism>
<evidence type="ECO:0000313" key="2">
    <source>
        <dbReference type="Proteomes" id="UP001445076"/>
    </source>
</evidence>
<comment type="caution">
    <text evidence="1">The sequence shown here is derived from an EMBL/GenBank/DDBJ whole genome shotgun (WGS) entry which is preliminary data.</text>
</comment>
<dbReference type="EMBL" id="JARKIK010000031">
    <property type="protein sequence ID" value="KAK8741201.1"/>
    <property type="molecule type" value="Genomic_DNA"/>
</dbReference>
<sequence>MWYKFGGKDSDFDNDSEFGSEEEELECGLYAQLYFESNPDYHGDVNYLSCHKRIKRGSFTMMKHIHKILVYDLVCLLTRLLSALQQRLVLLFLLWQIIRQMEKYRKILQLVPHLAKLLQYQ</sequence>
<name>A0AAW0XPJ2_CHEQU</name>
<evidence type="ECO:0000313" key="1">
    <source>
        <dbReference type="EMBL" id="KAK8741201.1"/>
    </source>
</evidence>
<gene>
    <name evidence="1" type="ORF">OTU49_002555</name>
</gene>
<dbReference type="Proteomes" id="UP001445076">
    <property type="component" value="Unassembled WGS sequence"/>
</dbReference>
<accession>A0AAW0XPJ2</accession>
<protein>
    <submittedName>
        <fullName evidence="1">Uncharacterized protein</fullName>
    </submittedName>
</protein>
<keyword evidence="2" id="KW-1185">Reference proteome</keyword>
<reference evidence="1 2" key="1">
    <citation type="journal article" date="2024" name="BMC Genomics">
        <title>Genome assembly of redclaw crayfish (Cherax quadricarinatus) provides insights into its immune adaptation and hypoxia tolerance.</title>
        <authorList>
            <person name="Liu Z."/>
            <person name="Zheng J."/>
            <person name="Li H."/>
            <person name="Fang K."/>
            <person name="Wang S."/>
            <person name="He J."/>
            <person name="Zhou D."/>
            <person name="Weng S."/>
            <person name="Chi M."/>
            <person name="Gu Z."/>
            <person name="He J."/>
            <person name="Li F."/>
            <person name="Wang M."/>
        </authorList>
    </citation>
    <scope>NUCLEOTIDE SEQUENCE [LARGE SCALE GENOMIC DNA]</scope>
    <source>
        <strain evidence="1">ZL_2023a</strain>
    </source>
</reference>
<proteinExistence type="predicted"/>
<dbReference type="AlphaFoldDB" id="A0AAW0XPJ2"/>